<dbReference type="RefSeq" id="WP_370719940.1">
    <property type="nucleotide sequence ID" value="NZ_JBGGTQ010000007.1"/>
</dbReference>
<evidence type="ECO:0000313" key="1">
    <source>
        <dbReference type="EMBL" id="MEZ0493704.1"/>
    </source>
</evidence>
<protein>
    <submittedName>
        <fullName evidence="1">Class I SAM-dependent methyltransferase</fullName>
        <ecNumber evidence="1">2.1.1.-</ecNumber>
    </submittedName>
</protein>
<comment type="caution">
    <text evidence="1">The sequence shown here is derived from an EMBL/GenBank/DDBJ whole genome shotgun (WGS) entry which is preliminary data.</text>
</comment>
<reference evidence="1 2" key="1">
    <citation type="submission" date="2024-07" db="EMBL/GenBank/DDBJ databases">
        <authorList>
            <person name="Thanompreechachai J."/>
            <person name="Duangmal K."/>
        </authorList>
    </citation>
    <scope>NUCLEOTIDE SEQUENCE [LARGE SCALE GENOMIC DNA]</scope>
    <source>
        <strain evidence="1 2">TBRC 1896</strain>
    </source>
</reference>
<dbReference type="GO" id="GO:0008168">
    <property type="term" value="F:methyltransferase activity"/>
    <property type="evidence" value="ECO:0007669"/>
    <property type="project" value="UniProtKB-KW"/>
</dbReference>
<gene>
    <name evidence="1" type="ORF">AB2L28_15810</name>
</gene>
<evidence type="ECO:0000313" key="2">
    <source>
        <dbReference type="Proteomes" id="UP001566476"/>
    </source>
</evidence>
<organism evidence="1 2">
    <name type="scientific">Kineococcus mangrovi</name>
    <dbReference type="NCBI Taxonomy" id="1660183"/>
    <lineage>
        <taxon>Bacteria</taxon>
        <taxon>Bacillati</taxon>
        <taxon>Actinomycetota</taxon>
        <taxon>Actinomycetes</taxon>
        <taxon>Kineosporiales</taxon>
        <taxon>Kineosporiaceae</taxon>
        <taxon>Kineococcus</taxon>
    </lineage>
</organism>
<dbReference type="Proteomes" id="UP001566476">
    <property type="component" value="Unassembled WGS sequence"/>
</dbReference>
<dbReference type="EMBL" id="JBGGTQ010000007">
    <property type="protein sequence ID" value="MEZ0493704.1"/>
    <property type="molecule type" value="Genomic_DNA"/>
</dbReference>
<dbReference type="PANTHER" id="PTHR43861">
    <property type="entry name" value="TRANS-ACONITATE 2-METHYLTRANSFERASE-RELATED"/>
    <property type="match status" value="1"/>
</dbReference>
<dbReference type="InterPro" id="IPR029063">
    <property type="entry name" value="SAM-dependent_MTases_sf"/>
</dbReference>
<sequence>MNTRVQELERIAAQYHLNDDVVDKFIEDLCQEYCCDWLATLVDPTHDVVELGYGEGVTVSRLGRLARRYTVVEGAPTLAQRVREEHPGLEVAEALFEDWAPAQPCDLLLALHVFEHVDDPVSLARHLRSWVAPGGEMVVIVPNRDSLHRRLGVAMGLQPTLDTLSPRDVLVGHQRVYDLPGLERDLAQAGFATVERRGFFAKALPNALMLDLGPEHIRGLNALAEELPASLCANIAVRVRPIG</sequence>
<keyword evidence="1" id="KW-0489">Methyltransferase</keyword>
<accession>A0ABV4I7U8</accession>
<proteinExistence type="predicted"/>
<name>A0ABV4I7U8_9ACTN</name>
<keyword evidence="1" id="KW-0808">Transferase</keyword>
<dbReference type="Pfam" id="PF13489">
    <property type="entry name" value="Methyltransf_23"/>
    <property type="match status" value="1"/>
</dbReference>
<dbReference type="SUPFAM" id="SSF53335">
    <property type="entry name" value="S-adenosyl-L-methionine-dependent methyltransferases"/>
    <property type="match status" value="1"/>
</dbReference>
<dbReference type="Gene3D" id="3.40.50.150">
    <property type="entry name" value="Vaccinia Virus protein VP39"/>
    <property type="match status" value="1"/>
</dbReference>
<keyword evidence="2" id="KW-1185">Reference proteome</keyword>
<dbReference type="EC" id="2.1.1.-" evidence="1"/>
<dbReference type="GO" id="GO:0032259">
    <property type="term" value="P:methylation"/>
    <property type="evidence" value="ECO:0007669"/>
    <property type="project" value="UniProtKB-KW"/>
</dbReference>